<comment type="caution">
    <text evidence="1">The sequence shown here is derived from an EMBL/GenBank/DDBJ whole genome shotgun (WGS) entry which is preliminary data.</text>
</comment>
<keyword evidence="2" id="KW-1185">Reference proteome</keyword>
<evidence type="ECO:0000313" key="1">
    <source>
        <dbReference type="EMBL" id="PTX46381.1"/>
    </source>
</evidence>
<dbReference type="EMBL" id="QBKP01000017">
    <property type="protein sequence ID" value="PTX46381.1"/>
    <property type="molecule type" value="Genomic_DNA"/>
</dbReference>
<organism evidence="1 2">
    <name type="scientific">Gemmobacter caeni</name>
    <dbReference type="NCBI Taxonomy" id="589035"/>
    <lineage>
        <taxon>Bacteria</taxon>
        <taxon>Pseudomonadati</taxon>
        <taxon>Pseudomonadota</taxon>
        <taxon>Alphaproteobacteria</taxon>
        <taxon>Rhodobacterales</taxon>
        <taxon>Paracoccaceae</taxon>
        <taxon>Gemmobacter</taxon>
    </lineage>
</organism>
<dbReference type="Proteomes" id="UP000244224">
    <property type="component" value="Unassembled WGS sequence"/>
</dbReference>
<gene>
    <name evidence="1" type="ORF">C8N34_11769</name>
</gene>
<accession>A0A2T6ARD5</accession>
<proteinExistence type="predicted"/>
<dbReference type="RefSeq" id="WP_108130293.1">
    <property type="nucleotide sequence ID" value="NZ_QBKP01000017.1"/>
</dbReference>
<name>A0A2T6ARD5_9RHOB</name>
<evidence type="ECO:0000313" key="2">
    <source>
        <dbReference type="Proteomes" id="UP000244224"/>
    </source>
</evidence>
<sequence>MTDKQQQAAREQGLMGLFAEMQALIGVLPTAMMPLAPITPKTAAERAAEQEEIEAGFDNMPV</sequence>
<dbReference type="AlphaFoldDB" id="A0A2T6ARD5"/>
<protein>
    <submittedName>
        <fullName evidence="1">Uncharacterized protein</fullName>
    </submittedName>
</protein>
<reference evidence="1 2" key="1">
    <citation type="submission" date="2018-04" db="EMBL/GenBank/DDBJ databases">
        <title>Genomic Encyclopedia of Archaeal and Bacterial Type Strains, Phase II (KMG-II): from individual species to whole genera.</title>
        <authorList>
            <person name="Goeker M."/>
        </authorList>
    </citation>
    <scope>NUCLEOTIDE SEQUENCE [LARGE SCALE GENOMIC DNA]</scope>
    <source>
        <strain evidence="1 2">DSM 21823</strain>
    </source>
</reference>
<dbReference type="OrthoDB" id="9915826at2"/>